<evidence type="ECO:0000313" key="4">
    <source>
        <dbReference type="Proteomes" id="UP000008827"/>
    </source>
</evidence>
<reference evidence="2" key="3">
    <citation type="submission" date="2018-07" db="EMBL/GenBank/DDBJ databases">
        <title>WGS assembly of Glycine max.</title>
        <authorList>
            <person name="Schmutz J."/>
            <person name="Cannon S."/>
            <person name="Schlueter J."/>
            <person name="Ma J."/>
            <person name="Mitros T."/>
            <person name="Nelson W."/>
            <person name="Hyten D."/>
            <person name="Song Q."/>
            <person name="Thelen J."/>
            <person name="Cheng J."/>
            <person name="Xu D."/>
            <person name="Hellsten U."/>
            <person name="May G."/>
            <person name="Yu Y."/>
            <person name="Sakurai T."/>
            <person name="Umezawa T."/>
            <person name="Bhattacharyya M."/>
            <person name="Sandhu D."/>
            <person name="Valliyodan B."/>
            <person name="Lindquist E."/>
            <person name="Peto M."/>
            <person name="Grant D."/>
            <person name="Shu S."/>
            <person name="Goodstein D."/>
            <person name="Barry K."/>
            <person name="Futrell-Griggs M."/>
            <person name="Abernathy B."/>
            <person name="Du J."/>
            <person name="Tian Z."/>
            <person name="Zhu L."/>
            <person name="Gill N."/>
            <person name="Joshi T."/>
            <person name="Libault M."/>
            <person name="Sethuraman A."/>
            <person name="Zhang X."/>
            <person name="Shinozaki K."/>
            <person name="Nguyen H."/>
            <person name="Wing R."/>
            <person name="Cregan P."/>
            <person name="Specht J."/>
            <person name="Grimwood J."/>
            <person name="Rokhsar D."/>
            <person name="Stacey G."/>
            <person name="Shoemaker R."/>
            <person name="Jackson S."/>
        </authorList>
    </citation>
    <scope>NUCLEOTIDE SEQUENCE</scope>
    <source>
        <tissue evidence="2">Callus</tissue>
    </source>
</reference>
<evidence type="ECO:0000313" key="3">
    <source>
        <dbReference type="EnsemblPlants" id="KRH18460"/>
    </source>
</evidence>
<feature type="region of interest" description="Disordered" evidence="1">
    <location>
        <begin position="15"/>
        <end position="42"/>
    </location>
</feature>
<evidence type="ECO:0000256" key="1">
    <source>
        <dbReference type="SAM" id="MobiDB-lite"/>
    </source>
</evidence>
<protein>
    <submittedName>
        <fullName evidence="2 3">Uncharacterized protein</fullName>
    </submittedName>
</protein>
<sequence length="247" mass="28310">MANILLNPWQPFLSSTSFKPPKKDKMSDHGRAKAASGSRNRLESKNIVNRTSSFNYRSSSAVPLHELPWASFDQYIEDKGRVIRSIFPEKSASQLLNREEWRVKMTPIQVLFLTCQPVAHITAKCISEADDYPPEIPGHITKFFEIQITKCEFPDLNPDYMPPNFSINGKGALYLERQGRHIWMKNLLDITLNITFPPLLSWVPEYVLQNIVQSVLENYAEDINNGFAVGLLADYNSFKRNKARYSV</sequence>
<evidence type="ECO:0000313" key="2">
    <source>
        <dbReference type="EMBL" id="KRH18460.1"/>
    </source>
</evidence>
<dbReference type="PANTHER" id="PTHR34133:SF8">
    <property type="entry name" value="OS07G0633000 PROTEIN"/>
    <property type="match status" value="1"/>
</dbReference>
<dbReference type="GeneID" id="102667583"/>
<dbReference type="OMA" id="VPNHTSM"/>
<accession>A0A0R0GJ19</accession>
<dbReference type="Proteomes" id="UP000008827">
    <property type="component" value="Chromosome 13"/>
</dbReference>
<proteinExistence type="predicted"/>
<keyword evidence="4" id="KW-1185">Reference proteome</keyword>
<reference evidence="3" key="2">
    <citation type="submission" date="2018-02" db="UniProtKB">
        <authorList>
            <consortium name="EnsemblPlants"/>
        </authorList>
    </citation>
    <scope>IDENTIFICATION</scope>
    <source>
        <strain evidence="3">Williams 82</strain>
    </source>
</reference>
<dbReference type="RefSeq" id="XP_006595245.2">
    <property type="nucleotide sequence ID" value="XM_006595182.3"/>
</dbReference>
<dbReference type="EnsemblPlants" id="KRH18460">
    <property type="protein sequence ID" value="KRH18460"/>
    <property type="gene ID" value="GLYMA_13G061800"/>
</dbReference>
<name>A0A0R0GJ19_SOYBN</name>
<dbReference type="PANTHER" id="PTHR34133">
    <property type="entry name" value="OS07G0633000 PROTEIN"/>
    <property type="match status" value="1"/>
</dbReference>
<dbReference type="EMBL" id="CM000846">
    <property type="protein sequence ID" value="KRH18460.1"/>
    <property type="molecule type" value="Genomic_DNA"/>
</dbReference>
<feature type="compositionally biased region" description="Basic and acidic residues" evidence="1">
    <location>
        <begin position="21"/>
        <end position="31"/>
    </location>
</feature>
<dbReference type="InterPro" id="IPR018971">
    <property type="entry name" value="DUF1997"/>
</dbReference>
<gene>
    <name evidence="3" type="primary">LOC102667583</name>
    <name evidence="2" type="ORF">GLYMA_13G061800</name>
</gene>
<dbReference type="AlphaFoldDB" id="A0A0R0GJ19"/>
<dbReference type="STRING" id="3847.A0A0R0GJ19"/>
<dbReference type="Gramene" id="KRH18460">
    <property type="protein sequence ID" value="KRH18460"/>
    <property type="gene ID" value="GLYMA_13G061800"/>
</dbReference>
<dbReference type="GO" id="GO:0009507">
    <property type="term" value="C:chloroplast"/>
    <property type="evidence" value="ECO:0000318"/>
    <property type="project" value="GO_Central"/>
</dbReference>
<dbReference type="ExpressionAtlas" id="A0A0R0GJ19">
    <property type="expression patterns" value="baseline"/>
</dbReference>
<reference evidence="2 3" key="1">
    <citation type="journal article" date="2010" name="Nature">
        <title>Genome sequence of the palaeopolyploid soybean.</title>
        <authorList>
            <person name="Schmutz J."/>
            <person name="Cannon S.B."/>
            <person name="Schlueter J."/>
            <person name="Ma J."/>
            <person name="Mitros T."/>
            <person name="Nelson W."/>
            <person name="Hyten D.L."/>
            <person name="Song Q."/>
            <person name="Thelen J.J."/>
            <person name="Cheng J."/>
            <person name="Xu D."/>
            <person name="Hellsten U."/>
            <person name="May G.D."/>
            <person name="Yu Y."/>
            <person name="Sakurai T."/>
            <person name="Umezawa T."/>
            <person name="Bhattacharyya M.K."/>
            <person name="Sandhu D."/>
            <person name="Valliyodan B."/>
            <person name="Lindquist E."/>
            <person name="Peto M."/>
            <person name="Grant D."/>
            <person name="Shu S."/>
            <person name="Goodstein D."/>
            <person name="Barry K."/>
            <person name="Futrell-Griggs M."/>
            <person name="Abernathy B."/>
            <person name="Du J."/>
            <person name="Tian Z."/>
            <person name="Zhu L."/>
            <person name="Gill N."/>
            <person name="Joshi T."/>
            <person name="Libault M."/>
            <person name="Sethuraman A."/>
            <person name="Zhang X.-C."/>
            <person name="Shinozaki K."/>
            <person name="Nguyen H.T."/>
            <person name="Wing R.A."/>
            <person name="Cregan P."/>
            <person name="Specht J."/>
            <person name="Grimwood J."/>
            <person name="Rokhsar D."/>
            <person name="Stacey G."/>
            <person name="Shoemaker R.C."/>
            <person name="Jackson S.A."/>
        </authorList>
    </citation>
    <scope>NUCLEOTIDE SEQUENCE [LARGE SCALE GENOMIC DNA]</scope>
    <source>
        <strain evidence="3">cv. Williams 82</strain>
        <tissue evidence="2">Callus</tissue>
    </source>
</reference>
<dbReference type="Pfam" id="PF09366">
    <property type="entry name" value="DUF1997"/>
    <property type="match status" value="1"/>
</dbReference>
<dbReference type="PaxDb" id="3847-GLYMA13G05561.1"/>
<organism evidence="2">
    <name type="scientific">Glycine max</name>
    <name type="common">Soybean</name>
    <name type="synonym">Glycine hispida</name>
    <dbReference type="NCBI Taxonomy" id="3847"/>
    <lineage>
        <taxon>Eukaryota</taxon>
        <taxon>Viridiplantae</taxon>
        <taxon>Streptophyta</taxon>
        <taxon>Embryophyta</taxon>
        <taxon>Tracheophyta</taxon>
        <taxon>Spermatophyta</taxon>
        <taxon>Magnoliopsida</taxon>
        <taxon>eudicotyledons</taxon>
        <taxon>Gunneridae</taxon>
        <taxon>Pentapetalae</taxon>
        <taxon>rosids</taxon>
        <taxon>fabids</taxon>
        <taxon>Fabales</taxon>
        <taxon>Fabaceae</taxon>
        <taxon>Papilionoideae</taxon>
        <taxon>50 kb inversion clade</taxon>
        <taxon>NPAAA clade</taxon>
        <taxon>indigoferoid/millettioid clade</taxon>
        <taxon>Phaseoleae</taxon>
        <taxon>Glycine</taxon>
        <taxon>Glycine subgen. Soja</taxon>
    </lineage>
</organism>